<comment type="similarity">
    <text evidence="1">Belongs to the HIBADH-related family.</text>
</comment>
<dbReference type="InterPro" id="IPR015815">
    <property type="entry name" value="HIBADH-related"/>
</dbReference>
<dbReference type="EMBL" id="MSZX01000006">
    <property type="protein sequence ID" value="OPA76922.1"/>
    <property type="molecule type" value="Genomic_DNA"/>
</dbReference>
<dbReference type="InterPro" id="IPR006115">
    <property type="entry name" value="6PGDH_NADP-bd"/>
</dbReference>
<proteinExistence type="inferred from homology"/>
<comment type="caution">
    <text evidence="7">The sequence shown here is derived from an EMBL/GenBank/DDBJ whole genome shotgun (WGS) entry which is preliminary data.</text>
</comment>
<dbReference type="Proteomes" id="UP000190188">
    <property type="component" value="Unassembled WGS sequence"/>
</dbReference>
<organism evidence="7 8">
    <name type="scientific">Paenibacillus selenitireducens</name>
    <dbReference type="NCBI Taxonomy" id="1324314"/>
    <lineage>
        <taxon>Bacteria</taxon>
        <taxon>Bacillati</taxon>
        <taxon>Bacillota</taxon>
        <taxon>Bacilli</taxon>
        <taxon>Bacillales</taxon>
        <taxon>Paenibacillaceae</taxon>
        <taxon>Paenibacillus</taxon>
    </lineage>
</organism>
<keyword evidence="2" id="KW-0560">Oxidoreductase</keyword>
<dbReference type="SUPFAM" id="SSF48179">
    <property type="entry name" value="6-phosphogluconate dehydrogenase C-terminal domain-like"/>
    <property type="match status" value="1"/>
</dbReference>
<dbReference type="Gene3D" id="1.10.1040.10">
    <property type="entry name" value="N-(1-d-carboxylethyl)-l-norvaline Dehydrogenase, domain 2"/>
    <property type="match status" value="1"/>
</dbReference>
<keyword evidence="8" id="KW-1185">Reference proteome</keyword>
<dbReference type="RefSeq" id="WP_078500008.1">
    <property type="nucleotide sequence ID" value="NZ_MSZX01000006.1"/>
</dbReference>
<dbReference type="GO" id="GO:0051287">
    <property type="term" value="F:NAD binding"/>
    <property type="evidence" value="ECO:0007669"/>
    <property type="project" value="InterPro"/>
</dbReference>
<dbReference type="Pfam" id="PF03446">
    <property type="entry name" value="NAD_binding_2"/>
    <property type="match status" value="1"/>
</dbReference>
<evidence type="ECO:0000259" key="6">
    <source>
        <dbReference type="Pfam" id="PF14833"/>
    </source>
</evidence>
<accession>A0A1T2XAU4</accession>
<dbReference type="PIRSF" id="PIRSF000103">
    <property type="entry name" value="HIBADH"/>
    <property type="match status" value="1"/>
</dbReference>
<dbReference type="Gene3D" id="3.40.50.720">
    <property type="entry name" value="NAD(P)-binding Rossmann-like Domain"/>
    <property type="match status" value="1"/>
</dbReference>
<gene>
    <name evidence="7" type="ORF">BVG16_17395</name>
</gene>
<dbReference type="AlphaFoldDB" id="A0A1T2XAU4"/>
<feature type="active site" evidence="4">
    <location>
        <position position="171"/>
    </location>
</feature>
<dbReference type="PANTHER" id="PTHR43060">
    <property type="entry name" value="3-HYDROXYISOBUTYRATE DEHYDROGENASE-LIKE 1, MITOCHONDRIAL-RELATED"/>
    <property type="match status" value="1"/>
</dbReference>
<feature type="domain" description="6-phosphogluconate dehydrogenase NADP-binding" evidence="5">
    <location>
        <begin position="4"/>
        <end position="162"/>
    </location>
</feature>
<dbReference type="InterPro" id="IPR029154">
    <property type="entry name" value="HIBADH-like_NADP-bd"/>
</dbReference>
<dbReference type="GO" id="GO:0016054">
    <property type="term" value="P:organic acid catabolic process"/>
    <property type="evidence" value="ECO:0007669"/>
    <property type="project" value="UniProtKB-ARBA"/>
</dbReference>
<evidence type="ECO:0000256" key="1">
    <source>
        <dbReference type="ARBA" id="ARBA00009080"/>
    </source>
</evidence>
<feature type="domain" description="3-hydroxyisobutyrate dehydrogenase-like NAD-binding" evidence="6">
    <location>
        <begin position="165"/>
        <end position="285"/>
    </location>
</feature>
<dbReference type="SUPFAM" id="SSF51735">
    <property type="entry name" value="NAD(P)-binding Rossmann-fold domains"/>
    <property type="match status" value="1"/>
</dbReference>
<protein>
    <submittedName>
        <fullName evidence="7">3-hydroxyisobutyrate dehydrogenase</fullName>
    </submittedName>
</protein>
<evidence type="ECO:0000313" key="8">
    <source>
        <dbReference type="Proteomes" id="UP000190188"/>
    </source>
</evidence>
<evidence type="ECO:0000313" key="7">
    <source>
        <dbReference type="EMBL" id="OPA76922.1"/>
    </source>
</evidence>
<dbReference type="InterPro" id="IPR008927">
    <property type="entry name" value="6-PGluconate_DH-like_C_sf"/>
</dbReference>
<dbReference type="STRING" id="1324314.BVG16_17395"/>
<sequence length="295" mass="31081">MKHVGFIGLGTMGAPMVANLLNKGFAVTVYNRTASKAEEARALGANVASSPAEAAKAADVLISIISNDQATEEVYYGSNGIFAGLHDKLTIIDCSTLSPGLVKRLASDLAAKGVDFLDAPVTGSKPGAVNGTLLFMIGGKEAAMEAHMDVFQALGTKFLYMGENGSGAVAKLAHNTIVGINNVALAEGFSIAAKANLPMYNFMELIQSGSAGSKAAELKGRKIIEHDFSNQFSLNLMLKDMKLSSQLTDEMQLPTPMLEAAKSMLQMGQTHGFGEEDLSAVAKAYEQWLGKRIGD</sequence>
<dbReference type="PROSITE" id="PS00895">
    <property type="entry name" value="3_HYDROXYISOBUT_DH"/>
    <property type="match status" value="1"/>
</dbReference>
<dbReference type="GO" id="GO:0016491">
    <property type="term" value="F:oxidoreductase activity"/>
    <property type="evidence" value="ECO:0007669"/>
    <property type="project" value="UniProtKB-KW"/>
</dbReference>
<dbReference type="InterPro" id="IPR013328">
    <property type="entry name" value="6PGD_dom2"/>
</dbReference>
<dbReference type="InterPro" id="IPR002204">
    <property type="entry name" value="3-OH-isobutyrate_DH-rel_CS"/>
</dbReference>
<evidence type="ECO:0000256" key="3">
    <source>
        <dbReference type="ARBA" id="ARBA00023027"/>
    </source>
</evidence>
<evidence type="ECO:0000256" key="4">
    <source>
        <dbReference type="PIRSR" id="PIRSR000103-1"/>
    </source>
</evidence>
<dbReference type="PANTHER" id="PTHR43060:SF15">
    <property type="entry name" value="3-HYDROXYISOBUTYRATE DEHYDROGENASE-LIKE 1, MITOCHONDRIAL-RELATED"/>
    <property type="match status" value="1"/>
</dbReference>
<evidence type="ECO:0000259" key="5">
    <source>
        <dbReference type="Pfam" id="PF03446"/>
    </source>
</evidence>
<keyword evidence="3" id="KW-0520">NAD</keyword>
<dbReference type="OrthoDB" id="9786703at2"/>
<reference evidence="7 8" key="1">
    <citation type="submission" date="2017-01" db="EMBL/GenBank/DDBJ databases">
        <title>Genome analysis of Paenibacillus selenitrireducens ES3-24.</title>
        <authorList>
            <person name="Xu D."/>
            <person name="Yao R."/>
            <person name="Zheng S."/>
        </authorList>
    </citation>
    <scope>NUCLEOTIDE SEQUENCE [LARGE SCALE GENOMIC DNA]</scope>
    <source>
        <strain evidence="7 8">ES3-24</strain>
    </source>
</reference>
<evidence type="ECO:0000256" key="2">
    <source>
        <dbReference type="ARBA" id="ARBA00023002"/>
    </source>
</evidence>
<dbReference type="Pfam" id="PF14833">
    <property type="entry name" value="NAD_binding_11"/>
    <property type="match status" value="1"/>
</dbReference>
<dbReference type="InterPro" id="IPR036291">
    <property type="entry name" value="NAD(P)-bd_dom_sf"/>
</dbReference>
<name>A0A1T2XAU4_9BACL</name>
<dbReference type="GO" id="GO:0050661">
    <property type="term" value="F:NADP binding"/>
    <property type="evidence" value="ECO:0007669"/>
    <property type="project" value="InterPro"/>
</dbReference>